<reference evidence="1" key="1">
    <citation type="submission" date="2021-06" db="EMBL/GenBank/DDBJ databases">
        <authorList>
            <person name="Kallberg Y."/>
            <person name="Tangrot J."/>
            <person name="Rosling A."/>
        </authorList>
    </citation>
    <scope>NUCLEOTIDE SEQUENCE</scope>
    <source>
        <strain evidence="1">28 12/20/2015</strain>
    </source>
</reference>
<protein>
    <submittedName>
        <fullName evidence="1">2655_t:CDS:1</fullName>
    </submittedName>
</protein>
<evidence type="ECO:0000313" key="1">
    <source>
        <dbReference type="EMBL" id="CAG8486503.1"/>
    </source>
</evidence>
<organism evidence="1 2">
    <name type="scientific">Cetraspora pellucida</name>
    <dbReference type="NCBI Taxonomy" id="1433469"/>
    <lineage>
        <taxon>Eukaryota</taxon>
        <taxon>Fungi</taxon>
        <taxon>Fungi incertae sedis</taxon>
        <taxon>Mucoromycota</taxon>
        <taxon>Glomeromycotina</taxon>
        <taxon>Glomeromycetes</taxon>
        <taxon>Diversisporales</taxon>
        <taxon>Gigasporaceae</taxon>
        <taxon>Cetraspora</taxon>
    </lineage>
</organism>
<sequence length="397" mass="44455">VHAIYTPLKQYLKVPERELPGLLANEEILIKGNRLLTPLLDKSSFGGSYIDIKANKININIVDSSKKNDIMSNPVMEEYLNLLYFKKVSNSLDKLNTALNELHNMAKRYNATNLTLSNEYEFNKIIVYLNVNGYEKNKAFIDNAEKIYPNLLHIVNKAENKISFNFSSSSSTLKTREIEKVIFGGDRLISEDGDLCTAGFWARQDNFNYLITAGHCAKDNTHTPDGNVNFYHDTNPRYFIGEMTHYEYQEVDYGFIFVDNPEILIIPNIKNVGNDTYRELFIIGTVDIDTVGSHICIAGAFSHVSCGNITAINVSADLKDGGKLEGAIITTAITQSGDSGGPAFQFHDRFPQYVYLVGISIAGGANYSFIEPLNKILDYGMIPVSYDPNLFDFDTPP</sequence>
<comment type="caution">
    <text evidence="1">The sequence shown here is derived from an EMBL/GenBank/DDBJ whole genome shotgun (WGS) entry which is preliminary data.</text>
</comment>
<feature type="non-terminal residue" evidence="1">
    <location>
        <position position="1"/>
    </location>
</feature>
<keyword evidence="2" id="KW-1185">Reference proteome</keyword>
<evidence type="ECO:0000313" key="2">
    <source>
        <dbReference type="Proteomes" id="UP000789366"/>
    </source>
</evidence>
<gene>
    <name evidence="1" type="ORF">SPELUC_LOCUS2362</name>
</gene>
<accession>A0ACA9KQA5</accession>
<proteinExistence type="predicted"/>
<dbReference type="Proteomes" id="UP000789366">
    <property type="component" value="Unassembled WGS sequence"/>
</dbReference>
<dbReference type="EMBL" id="CAJVPW010001539">
    <property type="protein sequence ID" value="CAG8486503.1"/>
    <property type="molecule type" value="Genomic_DNA"/>
</dbReference>
<name>A0ACA9KQA5_9GLOM</name>